<gene>
    <name evidence="1" type="ORF">METZ01_LOCUS465481</name>
</gene>
<sequence>MDIAHLYTPASLRIRIRLDERIDKGRVAQLGEHRPYKPGV</sequence>
<accession>A0A383AXR2</accession>
<evidence type="ECO:0000313" key="1">
    <source>
        <dbReference type="EMBL" id="SVE12627.1"/>
    </source>
</evidence>
<protein>
    <submittedName>
        <fullName evidence="1">Uncharacterized protein</fullName>
    </submittedName>
</protein>
<reference evidence="1" key="1">
    <citation type="submission" date="2018-05" db="EMBL/GenBank/DDBJ databases">
        <authorList>
            <person name="Lanie J.A."/>
            <person name="Ng W.-L."/>
            <person name="Kazmierczak K.M."/>
            <person name="Andrzejewski T.M."/>
            <person name="Davidsen T.M."/>
            <person name="Wayne K.J."/>
            <person name="Tettelin H."/>
            <person name="Glass J.I."/>
            <person name="Rusch D."/>
            <person name="Podicherti R."/>
            <person name="Tsui H.-C.T."/>
            <person name="Winkler M.E."/>
        </authorList>
    </citation>
    <scope>NUCLEOTIDE SEQUENCE</scope>
</reference>
<organism evidence="1">
    <name type="scientific">marine metagenome</name>
    <dbReference type="NCBI Taxonomy" id="408172"/>
    <lineage>
        <taxon>unclassified sequences</taxon>
        <taxon>metagenomes</taxon>
        <taxon>ecological metagenomes</taxon>
    </lineage>
</organism>
<dbReference type="AlphaFoldDB" id="A0A383AXR2"/>
<name>A0A383AXR2_9ZZZZ</name>
<proteinExistence type="predicted"/>
<dbReference type="EMBL" id="UINC01195864">
    <property type="protein sequence ID" value="SVE12627.1"/>
    <property type="molecule type" value="Genomic_DNA"/>
</dbReference>
<feature type="non-terminal residue" evidence="1">
    <location>
        <position position="40"/>
    </location>
</feature>